<dbReference type="Proteomes" id="UP000660862">
    <property type="component" value="Unassembled WGS sequence"/>
</dbReference>
<proteinExistence type="predicted"/>
<protein>
    <submittedName>
        <fullName evidence="1">Uncharacterized protein</fullName>
    </submittedName>
</protein>
<gene>
    <name evidence="1" type="ORF">GCM10007415_16190</name>
</gene>
<keyword evidence="2" id="KW-1185">Reference proteome</keyword>
<evidence type="ECO:0000313" key="2">
    <source>
        <dbReference type="Proteomes" id="UP000660862"/>
    </source>
</evidence>
<dbReference type="EMBL" id="BMER01000001">
    <property type="protein sequence ID" value="GGG83843.1"/>
    <property type="molecule type" value="Genomic_DNA"/>
</dbReference>
<name>A0A917M841_9SPHI</name>
<reference evidence="1" key="2">
    <citation type="submission" date="2020-09" db="EMBL/GenBank/DDBJ databases">
        <authorList>
            <person name="Sun Q."/>
            <person name="Zhou Y."/>
        </authorList>
    </citation>
    <scope>NUCLEOTIDE SEQUENCE</scope>
    <source>
        <strain evidence="1">CGMCC 1.12195</strain>
    </source>
</reference>
<evidence type="ECO:0000313" key="1">
    <source>
        <dbReference type="EMBL" id="GGG83843.1"/>
    </source>
</evidence>
<sequence>MYICAYIQMYRFVSKYQIILKVTRLNPSLTHIAKADGLDMELDSRARAEDRHELSSVCPK</sequence>
<reference evidence="1" key="1">
    <citation type="journal article" date="2014" name="Int. J. Syst. Evol. Microbiol.">
        <title>Complete genome sequence of Corynebacterium casei LMG S-19264T (=DSM 44701T), isolated from a smear-ripened cheese.</title>
        <authorList>
            <consortium name="US DOE Joint Genome Institute (JGI-PGF)"/>
            <person name="Walter F."/>
            <person name="Albersmeier A."/>
            <person name="Kalinowski J."/>
            <person name="Ruckert C."/>
        </authorList>
    </citation>
    <scope>NUCLEOTIDE SEQUENCE</scope>
    <source>
        <strain evidence="1">CGMCC 1.12195</strain>
    </source>
</reference>
<comment type="caution">
    <text evidence="1">The sequence shown here is derived from an EMBL/GenBank/DDBJ whole genome shotgun (WGS) entry which is preliminary data.</text>
</comment>
<accession>A0A917M841</accession>
<organism evidence="1 2">
    <name type="scientific">Parapedobacter pyrenivorans</name>
    <dbReference type="NCBI Taxonomy" id="1305674"/>
    <lineage>
        <taxon>Bacteria</taxon>
        <taxon>Pseudomonadati</taxon>
        <taxon>Bacteroidota</taxon>
        <taxon>Sphingobacteriia</taxon>
        <taxon>Sphingobacteriales</taxon>
        <taxon>Sphingobacteriaceae</taxon>
        <taxon>Parapedobacter</taxon>
    </lineage>
</organism>
<dbReference type="AlphaFoldDB" id="A0A917M841"/>